<evidence type="ECO:0000313" key="4">
    <source>
        <dbReference type="EMBL" id="ABZ06423.1"/>
    </source>
</evidence>
<dbReference type="PROSITE" id="PS51125">
    <property type="entry name" value="NHL"/>
    <property type="match status" value="3"/>
</dbReference>
<dbReference type="InterPro" id="IPR011042">
    <property type="entry name" value="6-blade_b-propeller_TolB-like"/>
</dbReference>
<dbReference type="SUPFAM" id="SSF63829">
    <property type="entry name" value="Calcium-dependent phosphotriesterase"/>
    <property type="match status" value="1"/>
</dbReference>
<keyword evidence="1" id="KW-0732">Signal</keyword>
<dbReference type="AlphaFoldDB" id="B3T1G4"/>
<dbReference type="InterPro" id="IPR001258">
    <property type="entry name" value="NHL_repeat"/>
</dbReference>
<reference evidence="4" key="1">
    <citation type="journal article" date="2008" name="ISME J.">
        <title>Genomic patterns of recombination, clonal divergence and environment in marine microbial populations.</title>
        <authorList>
            <person name="Konstantinidis K.T."/>
            <person name="Delong E.F."/>
        </authorList>
    </citation>
    <scope>NUCLEOTIDE SEQUENCE</scope>
</reference>
<evidence type="ECO:0000256" key="2">
    <source>
        <dbReference type="ARBA" id="ARBA00022737"/>
    </source>
</evidence>
<dbReference type="Pfam" id="PF01436">
    <property type="entry name" value="NHL"/>
    <property type="match status" value="1"/>
</dbReference>
<dbReference type="PANTHER" id="PTHR10680:SF38">
    <property type="entry name" value="BLL1368 PROTEIN"/>
    <property type="match status" value="1"/>
</dbReference>
<accession>B3T1G4</accession>
<evidence type="ECO:0000256" key="3">
    <source>
        <dbReference type="ARBA" id="ARBA00023180"/>
    </source>
</evidence>
<keyword evidence="2" id="KW-0677">Repeat</keyword>
<dbReference type="PANTHER" id="PTHR10680">
    <property type="entry name" value="PEPTIDYL-GLYCINE ALPHA-AMIDATING MONOOXYGENASE"/>
    <property type="match status" value="1"/>
</dbReference>
<gene>
    <name evidence="4" type="ORF">ALOHA_HF4000009L19ctg1g20</name>
</gene>
<dbReference type="CDD" id="cd14958">
    <property type="entry name" value="NHL_PAL_like"/>
    <property type="match status" value="1"/>
</dbReference>
<dbReference type="Gene3D" id="2.120.10.30">
    <property type="entry name" value="TolB, C-terminal domain"/>
    <property type="match status" value="1"/>
</dbReference>
<sequence length="343" mass="36404">MVSGRLTRLALAFVGTLSAGTAGAQGGDPPPNSLPNDYITVLNWAKFPDGRRWGSTAGIDVAPDGSIWAYDRCGANSCVDSDLDPILHLDTSGRLLGSFGAGLFNVPHGLHVDADGNVWVTNHGVDPPNGKGQQVFKFSPRGEVLMTLGRAGVAGVGHYTFNQPSDVLVAPNGEIFVADGHGARTNARIVKFAPDGTFIRFWGRHGSGPEELEGPHALAMDSQGRLFVGDRTNNRIQIFDQDGTLLDSWTQFGRPSGLFIDQHDTLYVADSESRDNEGGYGHNPDVRRGIRIGSAVDGTVTGFIADPAERGGSSAAEGVAVDHDGNVYGAEVGPRDVKKYIKR</sequence>
<keyword evidence="3" id="KW-0325">Glycoprotein</keyword>
<proteinExistence type="predicted"/>
<name>B3T1G4_9ZZZZ</name>
<protein>
    <submittedName>
        <fullName evidence="4">Putative NHL repeat protein</fullName>
    </submittedName>
</protein>
<evidence type="ECO:0000256" key="1">
    <source>
        <dbReference type="ARBA" id="ARBA00022729"/>
    </source>
</evidence>
<dbReference type="EMBL" id="EU016575">
    <property type="protein sequence ID" value="ABZ06423.1"/>
    <property type="molecule type" value="Genomic_DNA"/>
</dbReference>
<organism evidence="4">
    <name type="scientific">uncultured marine microorganism HF4000_009L19</name>
    <dbReference type="NCBI Taxonomy" id="455516"/>
    <lineage>
        <taxon>unclassified sequences</taxon>
        <taxon>environmental samples</taxon>
    </lineage>
</organism>